<dbReference type="RefSeq" id="WP_147031118.1">
    <property type="nucleotide sequence ID" value="NZ_CP042436.1"/>
</dbReference>
<dbReference type="Proteomes" id="UP000321479">
    <property type="component" value="Chromosome"/>
</dbReference>
<keyword evidence="3" id="KW-1185">Reference proteome</keyword>
<evidence type="ECO:0000256" key="1">
    <source>
        <dbReference type="SAM" id="SignalP"/>
    </source>
</evidence>
<evidence type="ECO:0000313" key="3">
    <source>
        <dbReference type="Proteomes" id="UP000321479"/>
    </source>
</evidence>
<feature type="chain" id="PRO_5023048382" evidence="1">
    <location>
        <begin position="28"/>
        <end position="2207"/>
    </location>
</feature>
<dbReference type="EMBL" id="CP042436">
    <property type="protein sequence ID" value="QEC62541.1"/>
    <property type="molecule type" value="Genomic_DNA"/>
</dbReference>
<evidence type="ECO:0000313" key="2">
    <source>
        <dbReference type="EMBL" id="QEC62541.1"/>
    </source>
</evidence>
<protein>
    <submittedName>
        <fullName evidence="2">Uncharacterized protein</fullName>
    </submittedName>
</protein>
<name>A0A5B8UW34_9SPHI</name>
<reference evidence="2 3" key="1">
    <citation type="journal article" date="2017" name="Curr. Microbiol.">
        <title>Mucilaginibacter ginsenosidivorans sp. nov., Isolated from Soil of Ginseng Field.</title>
        <authorList>
            <person name="Kim M.M."/>
            <person name="Siddiqi M.Z."/>
            <person name="Im W.T."/>
        </authorList>
    </citation>
    <scope>NUCLEOTIDE SEQUENCE [LARGE SCALE GENOMIC DNA]</scope>
    <source>
        <strain evidence="2 3">Gsoil 3017</strain>
    </source>
</reference>
<proteinExistence type="predicted"/>
<dbReference type="KEGG" id="mgin:FRZ54_08040"/>
<feature type="signal peptide" evidence="1">
    <location>
        <begin position="1"/>
        <end position="27"/>
    </location>
</feature>
<dbReference type="OrthoDB" id="9814627at2"/>
<keyword evidence="1" id="KW-0732">Signal</keyword>
<sequence>MKKRKQIAIAFLTLWLLNLLLPFTAAALTSGPTQPEAQQFQPAGVSDMVDLFTGDLKYNIPLLDVDGYPVNLSYNSGSGMDDEASWVGLGWNLNVGAINRQVRGIPDDLKGDNIESDQDTKPKITVGGRVSGKFELFGYGKGVNGGNKSVNGSGTLSLGIFNDNYTGIGAEFSANAGISADFGNGGANTASLGLGVTSNTASGAGFSPTVNLGISRKMSDNIAENAGFSASLGYNSRSGLKALTMGSSFGASKFQEKCIGPGGSRSWNRQYDGLSAHAEGSFITFNTEPISPKIQVPYSSRYGSFSIDAGPAGEGSFASAGATGYKNVRWISNKVMNHPAYGLLYAEKGKDLPDAVMDFIRENDNPVIPNIPNLAVPIGTPDLFSFTSQAGAGQFRLHRGGTGIFFDNAASDDDGSTTFGIDLGIGPPLPVEHGGVTQYNQTVKNNTRKWTSDNDYRQVGDFQEESQTDPAKQHAYFKVVGEKTAEDASLADQQLHGDEALQVQIHASDTKKADAAFTTHTIGGPITQTNRALNRTVVSCLTAAEATAGGLDKKIQNYAFYDATVTQFTPSPQPISTEDRSGDGVRQPHHLSEITVTGGSGQRLVYGLPVYNRVQREYSFAIGTETVDYGQPGGPGFHDNHLESVPAANSGEFGDFDHQKGVDQYYHMQSQPAYAASFLLTAVLSPDYADRTGDGISPDDPGTAIKFNYAKLAAPFKWRTPFTGATVTRGLLADKDDDKASIVYGEKEVRYLSSIESRTKIAYFITADRKDAFGVTGYNGGIDPGNPQKQLVEIRLYSKLDMSKPIKIVHFNYSYRLCPGLPNYHDGQTNQGGKLTLESLYFEYGKSTKGANFPYVFHYNEGLAANNSPVGYGYQQTDRWGVYKPSGHNTLAAMANDEFPYTPQDFMGSDPTIKQRQDTYAALWQLSQVDLPTGGNISISYESDDYAYVQDQRAMVMTGVQALITGTSSTTFTSSLLDATGIRVAIPGTAPTGLQTAWFKRNYLNNSDYLYTKFSVKLATSNYRNKKPDGSALTGADYDFVSCYAKVQSVSIGADGTADIQFEPRSDGGVTRNPIIFSAWQQMKDEYPRYAYPGFDRRVGDSGDGNVGQAVSAVLSAIGNLSELVENFYKKAQRKNFAADIQLNRSFVRLAQPGGRKLGGGLRVKKIRISDNWHTMSGNTGADAAYGQAYDYTTTLDDGTRISSGVAAYEPSVGNDENAMKQPVPYKQDIKGTVDNFFDLEKPFGESLFPAPSVGYSKVTVTDLDKDGDPDPTLRTGYTVSEYYTARDFPVQVTNTPIDPHHPKHINDFAFLGSTSIDELTLAQGYSIIVNDMHGKEKRVATYNNAGAELSSTLYEYNREQTGADTYKLKNQVSLVKPDGSVVDDQVIGRDVDFFTDFREAETINDGNAYDAGYDGVGIPIFAFPLPHFPGYNNSEYKLFRSACAVKCSQYYGIIDKITKKQNGSTIVTQNIAFDQLTGAPVVTRTQNEFGQNLYSVAIPAYWAYPGMGGGYQTSGTTLANFSTNAAGEIPSAYDTFLRAGDELIVADPGNENPGPYWVIENQISGGSTHKRLVDRYGAVPDPISNEPVKVIRSGYRNNLDAGTASLVCLTNPIQNGQLAIRTNTNDLTSLKVINASLQTFNDNRTMSLNSQGPEYTRTQTGTYYPYTSARWTTAEDYTPPLSPQTTYFAPGRYTSDNNGFGVTGLYNCGIWQVTDPPNNQPVTIQQQVYLPQGAYFVGYTGVGNYTYNISGVGDLPHPSATYGMYHVYISSSGYHTITLTASRGTATTPEIGLVIYSTTPTEDPAVDYINQVVFTTASLVTQSSPVYDYRYHVNPYVRGFLGNWHEQDTRVFQQARQYNTSLGTSGVDVKNAGYLKNFASYWYYNGSNWATDAAGNRARWIPASTVTQYDRYGQQLENRDALQRYSAAIYGFLGELPVAVASNAQNRDLYNDGFEDDGFALGNLEPVLPANQFKTTTTQFDDGPGQDISHFITGTVSHTGNYSVQVPSSGFTLTTRCYDQPASSTLLLVNDHGEYNVQYDQATKTSPAGLYPAGFEPVPGDGSSNKGKYIFQVWEKDNHPGDRSFDLTLSAGGTPVTLTCRAVVEDWKLLEGTFSVPASASTVSIAIAGSGVYIDDLRIHPMDAQMKTYVYDDKTLRLMAELDENGFATFYEYDDEGLLIRVKKETERGIMTLKETRSSYLKNPLQ</sequence>
<gene>
    <name evidence="2" type="ORF">FRZ54_08040</name>
</gene>
<accession>A0A5B8UW34</accession>
<organism evidence="2 3">
    <name type="scientific">Mucilaginibacter ginsenosidivorans</name>
    <dbReference type="NCBI Taxonomy" id="398053"/>
    <lineage>
        <taxon>Bacteria</taxon>
        <taxon>Pseudomonadati</taxon>
        <taxon>Bacteroidota</taxon>
        <taxon>Sphingobacteriia</taxon>
        <taxon>Sphingobacteriales</taxon>
        <taxon>Sphingobacteriaceae</taxon>
        <taxon>Mucilaginibacter</taxon>
    </lineage>
</organism>